<evidence type="ECO:0000313" key="1">
    <source>
        <dbReference type="EMBL" id="MPC95128.1"/>
    </source>
</evidence>
<organism evidence="1 2">
    <name type="scientific">Portunus trituberculatus</name>
    <name type="common">Swimming crab</name>
    <name type="synonym">Neptunus trituberculatus</name>
    <dbReference type="NCBI Taxonomy" id="210409"/>
    <lineage>
        <taxon>Eukaryota</taxon>
        <taxon>Metazoa</taxon>
        <taxon>Ecdysozoa</taxon>
        <taxon>Arthropoda</taxon>
        <taxon>Crustacea</taxon>
        <taxon>Multicrustacea</taxon>
        <taxon>Malacostraca</taxon>
        <taxon>Eumalacostraca</taxon>
        <taxon>Eucarida</taxon>
        <taxon>Decapoda</taxon>
        <taxon>Pleocyemata</taxon>
        <taxon>Brachyura</taxon>
        <taxon>Eubrachyura</taxon>
        <taxon>Portunoidea</taxon>
        <taxon>Portunidae</taxon>
        <taxon>Portuninae</taxon>
        <taxon>Portunus</taxon>
    </lineage>
</organism>
<gene>
    <name evidence="1" type="ORF">E2C01_090324</name>
</gene>
<dbReference type="Proteomes" id="UP000324222">
    <property type="component" value="Unassembled WGS sequence"/>
</dbReference>
<proteinExistence type="predicted"/>
<protein>
    <submittedName>
        <fullName evidence="1">Uncharacterized protein</fullName>
    </submittedName>
</protein>
<name>A0A5B7JQ03_PORTR</name>
<accession>A0A5B7JQ03</accession>
<dbReference type="AlphaFoldDB" id="A0A5B7JQ03"/>
<dbReference type="EMBL" id="VSRR010101108">
    <property type="protein sequence ID" value="MPC95128.1"/>
    <property type="molecule type" value="Genomic_DNA"/>
</dbReference>
<sequence>MISGRAISANHNTHTPTIRLPNSQSLRQLQSLHRHHLFTSTTTAYPLPTLPSPQPLYPLTSPRSLRLGSHCVDDDHFSTVTQIAKLEI</sequence>
<keyword evidence="2" id="KW-1185">Reference proteome</keyword>
<comment type="caution">
    <text evidence="1">The sequence shown here is derived from an EMBL/GenBank/DDBJ whole genome shotgun (WGS) entry which is preliminary data.</text>
</comment>
<evidence type="ECO:0000313" key="2">
    <source>
        <dbReference type="Proteomes" id="UP000324222"/>
    </source>
</evidence>
<reference evidence="1 2" key="1">
    <citation type="submission" date="2019-05" db="EMBL/GenBank/DDBJ databases">
        <title>Another draft genome of Portunus trituberculatus and its Hox gene families provides insights of decapod evolution.</title>
        <authorList>
            <person name="Jeong J.-H."/>
            <person name="Song I."/>
            <person name="Kim S."/>
            <person name="Choi T."/>
            <person name="Kim D."/>
            <person name="Ryu S."/>
            <person name="Kim W."/>
        </authorList>
    </citation>
    <scope>NUCLEOTIDE SEQUENCE [LARGE SCALE GENOMIC DNA]</scope>
    <source>
        <tissue evidence="1">Muscle</tissue>
    </source>
</reference>